<evidence type="ECO:0000313" key="2">
    <source>
        <dbReference type="EnsemblPlants" id="QL08p021756:mrna"/>
    </source>
</evidence>
<dbReference type="AlphaFoldDB" id="A0A7N2M9T5"/>
<keyword evidence="3" id="KW-1185">Reference proteome</keyword>
<sequence>MAITIRLKHWQTALTHHGASLLSCLQTQTQTPSRSLCSLLSPTNSEEDQKRGQNEEQKEMFRMNYKVDAASHDTRQPFKPSVFFYIGNQGHEASVGDFIFTERLKYVDVKDKVEFTKVGLVSLKRKLFLRHPLQRLLQNAYVKTVVEAHVQEFGKVITLIIESGMMYFMPKPAVTTRLSCLDPLYRISKYIYFSSITLIACGQIVVTLTLDGDY</sequence>
<reference evidence="2" key="2">
    <citation type="submission" date="2021-01" db="UniProtKB">
        <authorList>
            <consortium name="EnsemblPlants"/>
        </authorList>
    </citation>
    <scope>IDENTIFICATION</scope>
</reference>
<evidence type="ECO:0000256" key="1">
    <source>
        <dbReference type="SAM" id="Phobius"/>
    </source>
</evidence>
<name>A0A7N2M9T5_QUELO</name>
<dbReference type="Gramene" id="QL08p021756:mrna">
    <property type="protein sequence ID" value="QL08p021756:mrna"/>
    <property type="gene ID" value="QL08p021756"/>
</dbReference>
<dbReference type="InParanoid" id="A0A7N2M9T5"/>
<protein>
    <submittedName>
        <fullName evidence="2">Uncharacterized protein</fullName>
    </submittedName>
</protein>
<keyword evidence="1" id="KW-1133">Transmembrane helix</keyword>
<dbReference type="EMBL" id="LRBV02000008">
    <property type="status" value="NOT_ANNOTATED_CDS"/>
    <property type="molecule type" value="Genomic_DNA"/>
</dbReference>
<dbReference type="Proteomes" id="UP000594261">
    <property type="component" value="Chromosome 8"/>
</dbReference>
<keyword evidence="1" id="KW-0812">Transmembrane</keyword>
<proteinExistence type="predicted"/>
<keyword evidence="1" id="KW-0472">Membrane</keyword>
<dbReference type="EnsemblPlants" id="QL08p021756:mrna">
    <property type="protein sequence ID" value="QL08p021756:mrna"/>
    <property type="gene ID" value="QL08p021756"/>
</dbReference>
<organism evidence="2 3">
    <name type="scientific">Quercus lobata</name>
    <name type="common">Valley oak</name>
    <dbReference type="NCBI Taxonomy" id="97700"/>
    <lineage>
        <taxon>Eukaryota</taxon>
        <taxon>Viridiplantae</taxon>
        <taxon>Streptophyta</taxon>
        <taxon>Embryophyta</taxon>
        <taxon>Tracheophyta</taxon>
        <taxon>Spermatophyta</taxon>
        <taxon>Magnoliopsida</taxon>
        <taxon>eudicotyledons</taxon>
        <taxon>Gunneridae</taxon>
        <taxon>Pentapetalae</taxon>
        <taxon>rosids</taxon>
        <taxon>fabids</taxon>
        <taxon>Fagales</taxon>
        <taxon>Fagaceae</taxon>
        <taxon>Quercus</taxon>
    </lineage>
</organism>
<accession>A0A7N2M9T5</accession>
<evidence type="ECO:0000313" key="3">
    <source>
        <dbReference type="Proteomes" id="UP000594261"/>
    </source>
</evidence>
<dbReference type="PROSITE" id="PS51257">
    <property type="entry name" value="PROKAR_LIPOPROTEIN"/>
    <property type="match status" value="1"/>
</dbReference>
<reference evidence="2 3" key="1">
    <citation type="journal article" date="2016" name="G3 (Bethesda)">
        <title>First Draft Assembly and Annotation of the Genome of a California Endemic Oak Quercus lobata Nee (Fagaceae).</title>
        <authorList>
            <person name="Sork V.L."/>
            <person name="Fitz-Gibbon S.T."/>
            <person name="Puiu D."/>
            <person name="Crepeau M."/>
            <person name="Gugger P.F."/>
            <person name="Sherman R."/>
            <person name="Stevens K."/>
            <person name="Langley C.H."/>
            <person name="Pellegrini M."/>
            <person name="Salzberg S.L."/>
        </authorList>
    </citation>
    <scope>NUCLEOTIDE SEQUENCE [LARGE SCALE GENOMIC DNA]</scope>
    <source>
        <strain evidence="2 3">cv. SW786</strain>
    </source>
</reference>
<feature type="transmembrane region" description="Helical" evidence="1">
    <location>
        <begin position="190"/>
        <end position="210"/>
    </location>
</feature>